<keyword evidence="3" id="KW-1003">Cell membrane</keyword>
<dbReference type="AlphaFoldDB" id="A0A6C0P1Z2"/>
<feature type="transmembrane region" description="Helical" evidence="8">
    <location>
        <begin position="262"/>
        <end position="281"/>
    </location>
</feature>
<dbReference type="KEGG" id="prz:GZH47_17955"/>
<comment type="subcellular location">
    <subcellularLocation>
        <location evidence="1">Cell inner membrane</location>
        <topology evidence="1">Multi-pass membrane protein</topology>
    </subcellularLocation>
    <subcellularLocation>
        <location evidence="8">Cell membrane</location>
        <topology evidence="8">Multi-pass membrane protein</topology>
    </subcellularLocation>
</comment>
<evidence type="ECO:0000256" key="8">
    <source>
        <dbReference type="RuleBase" id="RU363032"/>
    </source>
</evidence>
<keyword evidence="7 8" id="KW-0472">Membrane</keyword>
<feature type="transmembrane region" description="Helical" evidence="8">
    <location>
        <begin position="434"/>
        <end position="454"/>
    </location>
</feature>
<dbReference type="Proteomes" id="UP000479114">
    <property type="component" value="Chromosome"/>
</dbReference>
<dbReference type="RefSeq" id="WP_162642323.1">
    <property type="nucleotide sequence ID" value="NZ_CP048286.1"/>
</dbReference>
<feature type="domain" description="ABC transmembrane type-1" evidence="9">
    <location>
        <begin position="73"/>
        <end position="277"/>
    </location>
</feature>
<feature type="transmembrane region" description="Helical" evidence="8">
    <location>
        <begin position="495"/>
        <end position="518"/>
    </location>
</feature>
<keyword evidence="5 8" id="KW-0812">Transmembrane</keyword>
<evidence type="ECO:0000256" key="2">
    <source>
        <dbReference type="ARBA" id="ARBA00022448"/>
    </source>
</evidence>
<dbReference type="GO" id="GO:0005886">
    <property type="term" value="C:plasma membrane"/>
    <property type="evidence" value="ECO:0007669"/>
    <property type="project" value="UniProtKB-SubCell"/>
</dbReference>
<organism evidence="10 11">
    <name type="scientific">Paenibacillus rhizovicinus</name>
    <dbReference type="NCBI Taxonomy" id="2704463"/>
    <lineage>
        <taxon>Bacteria</taxon>
        <taxon>Bacillati</taxon>
        <taxon>Bacillota</taxon>
        <taxon>Bacilli</taxon>
        <taxon>Bacillales</taxon>
        <taxon>Paenibacillaceae</taxon>
        <taxon>Paenibacillus</taxon>
    </lineage>
</organism>
<feature type="transmembrane region" description="Helical" evidence="8">
    <location>
        <begin position="538"/>
        <end position="563"/>
    </location>
</feature>
<evidence type="ECO:0000256" key="7">
    <source>
        <dbReference type="ARBA" id="ARBA00023136"/>
    </source>
</evidence>
<evidence type="ECO:0000256" key="4">
    <source>
        <dbReference type="ARBA" id="ARBA00022519"/>
    </source>
</evidence>
<reference evidence="10 11" key="1">
    <citation type="submission" date="2020-02" db="EMBL/GenBank/DDBJ databases">
        <title>Paenibacillus sp. nov., isolated from rhizosphere soil of tomato.</title>
        <authorList>
            <person name="Weon H.-Y."/>
            <person name="Lee S.A."/>
        </authorList>
    </citation>
    <scope>NUCLEOTIDE SEQUENCE [LARGE SCALE GENOMIC DNA]</scope>
    <source>
        <strain evidence="10 11">14171R-81</strain>
    </source>
</reference>
<feature type="transmembrane region" description="Helical" evidence="8">
    <location>
        <begin position="21"/>
        <end position="44"/>
    </location>
</feature>
<gene>
    <name evidence="10" type="ORF">GZH47_17955</name>
</gene>
<dbReference type="InterPro" id="IPR000515">
    <property type="entry name" value="MetI-like"/>
</dbReference>
<feature type="domain" description="ABC transmembrane type-1" evidence="9">
    <location>
        <begin position="364"/>
        <end position="559"/>
    </location>
</feature>
<dbReference type="Gene3D" id="1.10.3720.10">
    <property type="entry name" value="MetI-like"/>
    <property type="match status" value="2"/>
</dbReference>
<evidence type="ECO:0000259" key="9">
    <source>
        <dbReference type="PROSITE" id="PS50928"/>
    </source>
</evidence>
<evidence type="ECO:0000313" key="11">
    <source>
        <dbReference type="Proteomes" id="UP000479114"/>
    </source>
</evidence>
<feature type="transmembrane region" description="Helical" evidence="8">
    <location>
        <begin position="198"/>
        <end position="220"/>
    </location>
</feature>
<evidence type="ECO:0000256" key="3">
    <source>
        <dbReference type="ARBA" id="ARBA00022475"/>
    </source>
</evidence>
<dbReference type="Pfam" id="PF00528">
    <property type="entry name" value="BPD_transp_1"/>
    <property type="match status" value="1"/>
</dbReference>
<accession>A0A6C0P1Z2</accession>
<dbReference type="CDD" id="cd06261">
    <property type="entry name" value="TM_PBP2"/>
    <property type="match status" value="2"/>
</dbReference>
<keyword evidence="11" id="KW-1185">Reference proteome</keyword>
<evidence type="ECO:0000256" key="1">
    <source>
        <dbReference type="ARBA" id="ARBA00004429"/>
    </source>
</evidence>
<dbReference type="GO" id="GO:0055085">
    <property type="term" value="P:transmembrane transport"/>
    <property type="evidence" value="ECO:0007669"/>
    <property type="project" value="InterPro"/>
</dbReference>
<keyword evidence="6 8" id="KW-1133">Transmembrane helix</keyword>
<protein>
    <submittedName>
        <fullName evidence="10">Iron ABC transporter permease</fullName>
    </submittedName>
</protein>
<name>A0A6C0P1Z2_9BACL</name>
<proteinExistence type="inferred from homology"/>
<dbReference type="PROSITE" id="PS50928">
    <property type="entry name" value="ABC_TM1"/>
    <property type="match status" value="2"/>
</dbReference>
<comment type="similarity">
    <text evidence="8">Belongs to the binding-protein-dependent transport system permease family.</text>
</comment>
<feature type="transmembrane region" description="Helical" evidence="8">
    <location>
        <begin position="403"/>
        <end position="422"/>
    </location>
</feature>
<dbReference type="SUPFAM" id="SSF161098">
    <property type="entry name" value="MetI-like"/>
    <property type="match status" value="2"/>
</dbReference>
<evidence type="ECO:0000256" key="6">
    <source>
        <dbReference type="ARBA" id="ARBA00022989"/>
    </source>
</evidence>
<keyword evidence="2 8" id="KW-0813">Transport</keyword>
<keyword evidence="4" id="KW-0997">Cell inner membrane</keyword>
<feature type="transmembrane region" description="Helical" evidence="8">
    <location>
        <begin position="109"/>
        <end position="131"/>
    </location>
</feature>
<feature type="transmembrane region" description="Helical" evidence="8">
    <location>
        <begin position="302"/>
        <end position="324"/>
    </location>
</feature>
<sequence>MVLRPIGEIVTARTTDGRLGWPVMLLLFILVLCPLGAVIVQVLLPGIFFGSLKFGDWRILLEIAQRPLWQKSLENSVLLASGTTVFATALGGTLAIVRATRAFPTARLLDAAVWVLIITPSFILSQGWVMFAAPKGLAFSMFGSHGVSSFVFSPAGLIAVMTLSKFPLAYLSVYSAMEWKVDSLSQAARLNGASPFTAWRTIQAPLLMPAVLAGAALVFMDTIGDFGLPASISAVYRFPTLPYSIYSAIYTSPIRFDMAGVLSFYLVLLIGAAMVLQFYAMRRSRYDFLNSRAERLVPKPSGKLALPLAAGNVLLLAVIFGIPIGTNIWMSFAKTASGGVKSGNWTLSNYASLFDDGQQLLRGLGHSLLIAAAAALIALLIGLGVAYVLTYSTFRHKRMIETISILTLAVPGVVLGIGYIFVWNQPWLERVGLLLYGTPWILVLASVAGAIPIITRMLVGAMAKVPAQLLTAAQLYGGSFFGRIRVILVPLIRGALLSAALAAFGSGVFDLAVNSILFPPNFLTLPVSINKAFEDLKFGYASAATVFGSAIVILIILVAELLLRRKEVKA</sequence>
<dbReference type="PANTHER" id="PTHR43357">
    <property type="entry name" value="INNER MEMBRANE ABC TRANSPORTER PERMEASE PROTEIN YDCV"/>
    <property type="match status" value="1"/>
</dbReference>
<feature type="transmembrane region" description="Helical" evidence="8">
    <location>
        <begin position="77"/>
        <end position="97"/>
    </location>
</feature>
<dbReference type="PANTHER" id="PTHR43357:SF4">
    <property type="entry name" value="INNER MEMBRANE ABC TRANSPORTER PERMEASE PROTEIN YDCV"/>
    <property type="match status" value="1"/>
</dbReference>
<evidence type="ECO:0000256" key="5">
    <source>
        <dbReference type="ARBA" id="ARBA00022692"/>
    </source>
</evidence>
<feature type="transmembrane region" description="Helical" evidence="8">
    <location>
        <begin position="151"/>
        <end position="177"/>
    </location>
</feature>
<dbReference type="InterPro" id="IPR035906">
    <property type="entry name" value="MetI-like_sf"/>
</dbReference>
<dbReference type="EMBL" id="CP048286">
    <property type="protein sequence ID" value="QHW32508.1"/>
    <property type="molecule type" value="Genomic_DNA"/>
</dbReference>
<feature type="transmembrane region" description="Helical" evidence="8">
    <location>
        <begin position="368"/>
        <end position="391"/>
    </location>
</feature>
<evidence type="ECO:0000313" key="10">
    <source>
        <dbReference type="EMBL" id="QHW32508.1"/>
    </source>
</evidence>